<dbReference type="AlphaFoldDB" id="A0ABD5VDC7"/>
<dbReference type="Pfam" id="PF04019">
    <property type="entry name" value="DUF359"/>
    <property type="match status" value="1"/>
</dbReference>
<evidence type="ECO:0000256" key="3">
    <source>
        <dbReference type="ARBA" id="ARBA00022777"/>
    </source>
</evidence>
<keyword evidence="2 6" id="KW-0547">Nucleotide-binding</keyword>
<feature type="compositionally biased region" description="Acidic residues" evidence="7">
    <location>
        <begin position="1"/>
        <end position="19"/>
    </location>
</feature>
<keyword evidence="3 6" id="KW-0418">Kinase</keyword>
<dbReference type="EMBL" id="JBHSXN010000001">
    <property type="protein sequence ID" value="MFC6951971.1"/>
    <property type="molecule type" value="Genomic_DNA"/>
</dbReference>
<dbReference type="EC" id="2.7.1.237" evidence="6"/>
<dbReference type="PANTHER" id="PTHR40732:SF1">
    <property type="entry name" value="GTP-DEPENDENT DEPHOSPHO-COA KINASE"/>
    <property type="match status" value="1"/>
</dbReference>
<keyword evidence="5 6" id="KW-0342">GTP-binding</keyword>
<evidence type="ECO:0000256" key="4">
    <source>
        <dbReference type="ARBA" id="ARBA00022993"/>
    </source>
</evidence>
<comment type="function">
    <text evidence="6">Catalyzes the GTP-dependent phosphorylation of the 3'-hydroxyl group of dephosphocoenzyme A to form coenzyme A (CoA).</text>
</comment>
<keyword evidence="4 6" id="KW-0173">Coenzyme A biosynthesis</keyword>
<evidence type="ECO:0000256" key="1">
    <source>
        <dbReference type="ARBA" id="ARBA00022679"/>
    </source>
</evidence>
<dbReference type="GO" id="GO:0015937">
    <property type="term" value="P:coenzyme A biosynthetic process"/>
    <property type="evidence" value="ECO:0007669"/>
    <property type="project" value="UniProtKB-UniRule"/>
</dbReference>
<dbReference type="RefSeq" id="WP_336348974.1">
    <property type="nucleotide sequence ID" value="NZ_JAZAQL010000001.1"/>
</dbReference>
<evidence type="ECO:0000256" key="7">
    <source>
        <dbReference type="SAM" id="MobiDB-lite"/>
    </source>
</evidence>
<evidence type="ECO:0000256" key="5">
    <source>
        <dbReference type="ARBA" id="ARBA00023134"/>
    </source>
</evidence>
<feature type="binding site" evidence="6">
    <location>
        <position position="66"/>
    </location>
    <ligand>
        <name>GTP</name>
        <dbReference type="ChEBI" id="CHEBI:37565"/>
    </ligand>
</feature>
<keyword evidence="1 6" id="KW-0808">Transferase</keyword>
<name>A0ABD5VDC7_9EURY</name>
<dbReference type="HAMAP" id="MF_00590">
    <property type="entry name" value="Dephospho_CoA_kinase_GTP_dep"/>
    <property type="match status" value="1"/>
</dbReference>
<reference evidence="8 9" key="1">
    <citation type="journal article" date="2019" name="Int. J. Syst. Evol. Microbiol.">
        <title>The Global Catalogue of Microorganisms (GCM) 10K type strain sequencing project: providing services to taxonomists for standard genome sequencing and annotation.</title>
        <authorList>
            <consortium name="The Broad Institute Genomics Platform"/>
            <consortium name="The Broad Institute Genome Sequencing Center for Infectious Disease"/>
            <person name="Wu L."/>
            <person name="Ma J."/>
        </authorList>
    </citation>
    <scope>NUCLEOTIDE SEQUENCE [LARGE SCALE GENOMIC DNA]</scope>
    <source>
        <strain evidence="8 9">GX26</strain>
    </source>
</reference>
<feature type="binding site" evidence="6">
    <location>
        <position position="141"/>
    </location>
    <ligand>
        <name>GTP</name>
        <dbReference type="ChEBI" id="CHEBI:37565"/>
    </ligand>
</feature>
<organism evidence="8 9">
    <name type="scientific">Halorubellus litoreus</name>
    <dbReference type="NCBI Taxonomy" id="755308"/>
    <lineage>
        <taxon>Archaea</taxon>
        <taxon>Methanobacteriati</taxon>
        <taxon>Methanobacteriota</taxon>
        <taxon>Stenosarchaea group</taxon>
        <taxon>Halobacteria</taxon>
        <taxon>Halobacteriales</taxon>
        <taxon>Halorubellaceae</taxon>
        <taxon>Halorubellus</taxon>
    </lineage>
</organism>
<comment type="caution">
    <text evidence="8">The sequence shown here is derived from an EMBL/GenBank/DDBJ whole genome shotgun (WGS) entry which is preliminary data.</text>
</comment>
<feature type="region of interest" description="Disordered" evidence="7">
    <location>
        <begin position="1"/>
        <end position="22"/>
    </location>
</feature>
<proteinExistence type="inferred from homology"/>
<protein>
    <recommendedName>
        <fullName evidence="6">GTP-dependent dephospho-CoA kinase</fullName>
        <ecNumber evidence="6">2.7.1.237</ecNumber>
    </recommendedName>
    <alternativeName>
        <fullName evidence="6">Dephospho-coenzyme A kinase</fullName>
        <shortName evidence="6">DPCK</shortName>
    </alternativeName>
</protein>
<dbReference type="PIRSF" id="PIRSF006533">
    <property type="entry name" value="UCP006533"/>
    <property type="match status" value="1"/>
</dbReference>
<evidence type="ECO:0000313" key="9">
    <source>
        <dbReference type="Proteomes" id="UP001596395"/>
    </source>
</evidence>
<comment type="catalytic activity">
    <reaction evidence="6">
        <text>3'-dephospho-CoA + GTP = GDP + CoA + H(+)</text>
        <dbReference type="Rhea" id="RHEA:61156"/>
        <dbReference type="ChEBI" id="CHEBI:15378"/>
        <dbReference type="ChEBI" id="CHEBI:37565"/>
        <dbReference type="ChEBI" id="CHEBI:57287"/>
        <dbReference type="ChEBI" id="CHEBI:57328"/>
        <dbReference type="ChEBI" id="CHEBI:58189"/>
        <dbReference type="EC" id="2.7.1.237"/>
    </reaction>
</comment>
<dbReference type="GO" id="GO:0005525">
    <property type="term" value="F:GTP binding"/>
    <property type="evidence" value="ECO:0007669"/>
    <property type="project" value="UniProtKB-UniRule"/>
</dbReference>
<comment type="caution">
    <text evidence="6">Lacks conserved residue(s) required for the propagation of feature annotation.</text>
</comment>
<comment type="similarity">
    <text evidence="6">Belongs to the GTP-dependent DPCK family.</text>
</comment>
<feature type="binding site" evidence="6">
    <location>
        <position position="67"/>
    </location>
    <ligand>
        <name>GTP</name>
        <dbReference type="ChEBI" id="CHEBI:37565"/>
    </ligand>
</feature>
<feature type="binding site" evidence="6">
    <location>
        <position position="85"/>
    </location>
    <ligand>
        <name>GTP</name>
        <dbReference type="ChEBI" id="CHEBI:37565"/>
    </ligand>
</feature>
<keyword evidence="9" id="KW-1185">Reference proteome</keyword>
<dbReference type="Proteomes" id="UP001596395">
    <property type="component" value="Unassembled WGS sequence"/>
</dbReference>
<feature type="binding site" evidence="6">
    <location>
        <position position="68"/>
    </location>
    <ligand>
        <name>GTP</name>
        <dbReference type="ChEBI" id="CHEBI:37565"/>
    </ligand>
</feature>
<evidence type="ECO:0000313" key="8">
    <source>
        <dbReference type="EMBL" id="MFC6951971.1"/>
    </source>
</evidence>
<dbReference type="InterPro" id="IPR007164">
    <property type="entry name" value="GTP-dep_dephospho-CoA_kin"/>
</dbReference>
<gene>
    <name evidence="8" type="ORF">ACFQGB_03765</name>
</gene>
<dbReference type="PANTHER" id="PTHR40732">
    <property type="entry name" value="UPF0218 PROTEIN TK1697"/>
    <property type="match status" value="1"/>
</dbReference>
<dbReference type="GO" id="GO:0016301">
    <property type="term" value="F:kinase activity"/>
    <property type="evidence" value="ECO:0007669"/>
    <property type="project" value="UniProtKB-UniRule"/>
</dbReference>
<evidence type="ECO:0000256" key="2">
    <source>
        <dbReference type="ARBA" id="ARBA00022741"/>
    </source>
</evidence>
<evidence type="ECO:0000256" key="6">
    <source>
        <dbReference type="HAMAP-Rule" id="MF_00590"/>
    </source>
</evidence>
<accession>A0ABD5VDC7</accession>
<feature type="binding site" evidence="6">
    <location>
        <position position="164"/>
    </location>
    <ligand>
        <name>GTP</name>
        <dbReference type="ChEBI" id="CHEBI:37565"/>
    </ligand>
</feature>
<comment type="pathway">
    <text evidence="6">Cofactor biosynthesis; coenzyme A biosynthesis.</text>
</comment>
<sequence length="201" mass="20704">MTGVDDGADESAGDGDGADETAGQADVLLTLPESLRSAFKEPFGPVETDAEALLADVDGPLVAVGDIVTYHFLQAGREPDVAVVDEHTKREVVDDAVRDAVVHPDVTVANPAGALSAALVRALGDAVAAAEPTTVFVDGEEDLAVLPAVMVAPVGASVVYGQPDAGMVHVPVTEETKAEFRALLERMDGDQDAFWAAVDDA</sequence>